<dbReference type="PROSITE" id="PS00767">
    <property type="entry name" value="THF_DHG_CYH_2"/>
    <property type="match status" value="1"/>
</dbReference>
<keyword evidence="5" id="KW-0560">Oxidoreductase</keyword>
<accession>A0A9N9MQ74</accession>
<dbReference type="InterPro" id="IPR036291">
    <property type="entry name" value="NAD(P)-bd_dom_sf"/>
</dbReference>
<evidence type="ECO:0000313" key="10">
    <source>
        <dbReference type="EMBL" id="CAG9767370.1"/>
    </source>
</evidence>
<dbReference type="GO" id="GO:0004488">
    <property type="term" value="F:methylenetetrahydrofolate dehydrogenase (NADP+) activity"/>
    <property type="evidence" value="ECO:0007669"/>
    <property type="project" value="InterPro"/>
</dbReference>
<name>A0A9N9MQ74_9CUCU</name>
<evidence type="ECO:0000256" key="6">
    <source>
        <dbReference type="ARBA" id="ARBA00023268"/>
    </source>
</evidence>
<evidence type="ECO:0000256" key="4">
    <source>
        <dbReference type="ARBA" id="ARBA00022801"/>
    </source>
</evidence>
<dbReference type="Gene3D" id="3.40.50.10860">
    <property type="entry name" value="Leucine Dehydrogenase, chain A, domain 1"/>
    <property type="match status" value="1"/>
</dbReference>
<dbReference type="InterPro" id="IPR046346">
    <property type="entry name" value="Aminoacid_DH-like_N_sf"/>
</dbReference>
<comment type="catalytic activity">
    <reaction evidence="7">
        <text>(6R)-5,10-methenyltetrahydrofolate + H2O = (6R)-10-formyltetrahydrofolate + H(+)</text>
        <dbReference type="Rhea" id="RHEA:23700"/>
        <dbReference type="ChEBI" id="CHEBI:15377"/>
        <dbReference type="ChEBI" id="CHEBI:15378"/>
        <dbReference type="ChEBI" id="CHEBI:57455"/>
        <dbReference type="ChEBI" id="CHEBI:195366"/>
        <dbReference type="EC" id="3.5.4.9"/>
    </reaction>
</comment>
<dbReference type="CDD" id="cd01080">
    <property type="entry name" value="NAD_bind_m-THF_DH_Cyclohyd"/>
    <property type="match status" value="1"/>
</dbReference>
<reference evidence="10" key="1">
    <citation type="submission" date="2022-01" db="EMBL/GenBank/DDBJ databases">
        <authorList>
            <person name="King R."/>
        </authorList>
    </citation>
    <scope>NUCLEOTIDE SEQUENCE</scope>
</reference>
<dbReference type="EMBL" id="OU892280">
    <property type="protein sequence ID" value="CAG9767370.1"/>
    <property type="molecule type" value="Genomic_DNA"/>
</dbReference>
<evidence type="ECO:0000259" key="8">
    <source>
        <dbReference type="Pfam" id="PF00763"/>
    </source>
</evidence>
<dbReference type="Proteomes" id="UP001152799">
    <property type="component" value="Chromosome 4"/>
</dbReference>
<dbReference type="PANTHER" id="PTHR48099">
    <property type="entry name" value="C-1-TETRAHYDROFOLATE SYNTHASE, CYTOPLASMIC-RELATED"/>
    <property type="match status" value="1"/>
</dbReference>
<dbReference type="SUPFAM" id="SSF53223">
    <property type="entry name" value="Aminoacid dehydrogenase-like, N-terminal domain"/>
    <property type="match status" value="1"/>
</dbReference>
<dbReference type="FunFam" id="3.40.50.10860:FF:000005">
    <property type="entry name" value="C-1-tetrahydrofolate synthase, cytoplasmic, putative"/>
    <property type="match status" value="1"/>
</dbReference>
<dbReference type="Pfam" id="PF00763">
    <property type="entry name" value="THF_DHG_CYH"/>
    <property type="match status" value="1"/>
</dbReference>
<dbReference type="GO" id="GO:0035999">
    <property type="term" value="P:tetrahydrofolate interconversion"/>
    <property type="evidence" value="ECO:0007669"/>
    <property type="project" value="TreeGrafter"/>
</dbReference>
<keyword evidence="4" id="KW-0378">Hydrolase</keyword>
<organism evidence="10 11">
    <name type="scientific">Ceutorhynchus assimilis</name>
    <name type="common">cabbage seed weevil</name>
    <dbReference type="NCBI Taxonomy" id="467358"/>
    <lineage>
        <taxon>Eukaryota</taxon>
        <taxon>Metazoa</taxon>
        <taxon>Ecdysozoa</taxon>
        <taxon>Arthropoda</taxon>
        <taxon>Hexapoda</taxon>
        <taxon>Insecta</taxon>
        <taxon>Pterygota</taxon>
        <taxon>Neoptera</taxon>
        <taxon>Endopterygota</taxon>
        <taxon>Coleoptera</taxon>
        <taxon>Polyphaga</taxon>
        <taxon>Cucujiformia</taxon>
        <taxon>Curculionidae</taxon>
        <taxon>Ceutorhynchinae</taxon>
        <taxon>Ceutorhynchus</taxon>
    </lineage>
</organism>
<dbReference type="Gene3D" id="3.40.50.720">
    <property type="entry name" value="NAD(P)-binding Rossmann-like Domain"/>
    <property type="match status" value="1"/>
</dbReference>
<evidence type="ECO:0000256" key="5">
    <source>
        <dbReference type="ARBA" id="ARBA00023002"/>
    </source>
</evidence>
<protein>
    <recommendedName>
        <fullName evidence="2">methenyltetrahydrofolate cyclohydrolase</fullName>
        <ecNumber evidence="2">3.5.4.9</ecNumber>
    </recommendedName>
</protein>
<dbReference type="PANTHER" id="PTHR48099:SF11">
    <property type="entry name" value="BIFUNCTIONAL METHYLENETETRAHYDROFOLATE DEHYDROGENASE_CYCLOHYDROLASE, MITOCHONDRIAL"/>
    <property type="match status" value="1"/>
</dbReference>
<keyword evidence="6" id="KW-0511">Multifunctional enzyme</keyword>
<evidence type="ECO:0000256" key="2">
    <source>
        <dbReference type="ARBA" id="ARBA00012776"/>
    </source>
</evidence>
<feature type="domain" description="Tetrahydrofolate dehydrogenase/cyclohydrolase catalytic" evidence="8">
    <location>
        <begin position="37"/>
        <end position="152"/>
    </location>
</feature>
<evidence type="ECO:0000313" key="11">
    <source>
        <dbReference type="Proteomes" id="UP001152799"/>
    </source>
</evidence>
<dbReference type="GO" id="GO:0004487">
    <property type="term" value="F:methylenetetrahydrofolate dehydrogenase (NAD+) activity"/>
    <property type="evidence" value="ECO:0007669"/>
    <property type="project" value="TreeGrafter"/>
</dbReference>
<evidence type="ECO:0000256" key="7">
    <source>
        <dbReference type="ARBA" id="ARBA00036357"/>
    </source>
</evidence>
<dbReference type="OrthoDB" id="5126881at2759"/>
<dbReference type="HAMAP" id="MF_01576">
    <property type="entry name" value="THF_DHG_CYH"/>
    <property type="match status" value="1"/>
</dbReference>
<dbReference type="EC" id="3.5.4.9" evidence="2"/>
<dbReference type="SUPFAM" id="SSF51735">
    <property type="entry name" value="NAD(P)-binding Rossmann-fold domains"/>
    <property type="match status" value="1"/>
</dbReference>
<gene>
    <name evidence="10" type="ORF">CEUTPL_LOCUS7935</name>
</gene>
<feature type="domain" description="Tetrahydrofolate dehydrogenase/cyclohydrolase NAD(P)-binding" evidence="9">
    <location>
        <begin position="171"/>
        <end position="326"/>
    </location>
</feature>
<dbReference type="AlphaFoldDB" id="A0A9N9MQ74"/>
<evidence type="ECO:0000256" key="3">
    <source>
        <dbReference type="ARBA" id="ARBA00022563"/>
    </source>
</evidence>
<dbReference type="Pfam" id="PF02882">
    <property type="entry name" value="THF_DHG_CYH_C"/>
    <property type="match status" value="1"/>
</dbReference>
<evidence type="ECO:0000259" key="9">
    <source>
        <dbReference type="Pfam" id="PF02882"/>
    </source>
</evidence>
<evidence type="ECO:0000256" key="1">
    <source>
        <dbReference type="ARBA" id="ARBA00011738"/>
    </source>
</evidence>
<keyword evidence="3" id="KW-0554">One-carbon metabolism</keyword>
<dbReference type="InterPro" id="IPR020631">
    <property type="entry name" value="THF_DH/CycHdrlase_NAD-bd_dom"/>
</dbReference>
<dbReference type="InterPro" id="IPR020867">
    <property type="entry name" value="THF_DH/CycHdrlase_CS"/>
</dbReference>
<dbReference type="InterPro" id="IPR000672">
    <property type="entry name" value="THF_DH/CycHdrlase"/>
</dbReference>
<comment type="subunit">
    <text evidence="1">Homodimer.</text>
</comment>
<sequence length="332" mass="36262">MTLFTRTLHLSVRLIRVQARGSTQIHCKYSKKTANIIDGKKISAEIKAEVKKEIDQWVGQGHRRPCLIAILVGEDPASQKYVENKMIACKAVGIESKTIRLADTTEESVLLTQIDKLNQDSNVDGILVQLPVPEHICEKKVMNAVDPQKDVDGFHTINVGKLMANADTFVPATALGVIELIKRYNIPTFGKNIVICGRSKNVGLPMALLLHSDAKYELPGHEATVTLCHRHTPPEELEFFAKRADIIISATGVVNLIKPQMIKPGACVIDVGINRITTEEGKTKLVGDVDFEGVSKVAGYITPVPGGVGPMTVAMLMFNTLKAAKQLVNNNN</sequence>
<dbReference type="PRINTS" id="PR00085">
    <property type="entry name" value="THFDHDRGNASE"/>
</dbReference>
<dbReference type="FunFam" id="3.40.50.720:FF:000070">
    <property type="entry name" value="probable bifunctional methylenetetrahydrofolate dehydrogenase/cyclohydrolase 2"/>
    <property type="match status" value="1"/>
</dbReference>
<keyword evidence="11" id="KW-1185">Reference proteome</keyword>
<dbReference type="GO" id="GO:0005739">
    <property type="term" value="C:mitochondrion"/>
    <property type="evidence" value="ECO:0007669"/>
    <property type="project" value="TreeGrafter"/>
</dbReference>
<dbReference type="GO" id="GO:0004477">
    <property type="term" value="F:methenyltetrahydrofolate cyclohydrolase activity"/>
    <property type="evidence" value="ECO:0007669"/>
    <property type="project" value="UniProtKB-EC"/>
</dbReference>
<proteinExistence type="inferred from homology"/>
<dbReference type="InterPro" id="IPR020630">
    <property type="entry name" value="THF_DH/CycHdrlase_cat_dom"/>
</dbReference>